<protein>
    <submittedName>
        <fullName evidence="3">Uncharacterized protein</fullName>
    </submittedName>
</protein>
<dbReference type="EMBL" id="HBIB01039465">
    <property type="protein sequence ID" value="CAE0263372.1"/>
    <property type="molecule type" value="Transcribed_RNA"/>
</dbReference>
<evidence type="ECO:0000256" key="1">
    <source>
        <dbReference type="SAM" id="MobiDB-lite"/>
    </source>
</evidence>
<gene>
    <name evidence="2" type="ORF">PBIL07802_LOCUS25673</name>
    <name evidence="3" type="ORF">PBIL07802_LOCUS25679</name>
</gene>
<name>A0A7S3GE29_9EUKA</name>
<evidence type="ECO:0000313" key="3">
    <source>
        <dbReference type="EMBL" id="CAE0263378.1"/>
    </source>
</evidence>
<proteinExistence type="predicted"/>
<accession>A0A7S3GE29</accession>
<dbReference type="EMBL" id="HBIB01039472">
    <property type="protein sequence ID" value="CAE0263378.1"/>
    <property type="molecule type" value="Transcribed_RNA"/>
</dbReference>
<reference evidence="3" key="1">
    <citation type="submission" date="2021-01" db="EMBL/GenBank/DDBJ databases">
        <authorList>
            <person name="Corre E."/>
            <person name="Pelletier E."/>
            <person name="Niang G."/>
            <person name="Scheremetjew M."/>
            <person name="Finn R."/>
            <person name="Kale V."/>
            <person name="Holt S."/>
            <person name="Cochrane G."/>
            <person name="Meng A."/>
            <person name="Brown T."/>
            <person name="Cohen L."/>
        </authorList>
    </citation>
    <scope>NUCLEOTIDE SEQUENCE</scope>
    <source>
        <strain evidence="3">NIES-2562</strain>
    </source>
</reference>
<dbReference type="AlphaFoldDB" id="A0A7S3GE29"/>
<organism evidence="3">
    <name type="scientific">Palpitomonas bilix</name>
    <dbReference type="NCBI Taxonomy" id="652834"/>
    <lineage>
        <taxon>Eukaryota</taxon>
        <taxon>Eukaryota incertae sedis</taxon>
    </lineage>
</organism>
<evidence type="ECO:0000313" key="2">
    <source>
        <dbReference type="EMBL" id="CAE0263372.1"/>
    </source>
</evidence>
<sequence length="108" mass="11871">MTTGPNVAAIYCRATFTNLSRSTFNCADAKHKGKNKSTSCTMERVVLERKGNRCDESLNTSTTFSFVHDLGPNETCITPLPPIDSDRSKSVRNPARCSSSKDLPIFQP</sequence>
<feature type="region of interest" description="Disordered" evidence="1">
    <location>
        <begin position="79"/>
        <end position="108"/>
    </location>
</feature>